<proteinExistence type="predicted"/>
<reference evidence="1" key="1">
    <citation type="journal article" date="2021" name="New Phytol.">
        <title>Evolutionary innovations through gain and loss of genes in the ectomycorrhizal Boletales.</title>
        <authorList>
            <person name="Wu G."/>
            <person name="Miyauchi S."/>
            <person name="Morin E."/>
            <person name="Kuo A."/>
            <person name="Drula E."/>
            <person name="Varga T."/>
            <person name="Kohler A."/>
            <person name="Feng B."/>
            <person name="Cao Y."/>
            <person name="Lipzen A."/>
            <person name="Daum C."/>
            <person name="Hundley H."/>
            <person name="Pangilinan J."/>
            <person name="Johnson J."/>
            <person name="Barry K."/>
            <person name="LaButti K."/>
            <person name="Ng V."/>
            <person name="Ahrendt S."/>
            <person name="Min B."/>
            <person name="Choi I.G."/>
            <person name="Park H."/>
            <person name="Plett J.M."/>
            <person name="Magnuson J."/>
            <person name="Spatafora J.W."/>
            <person name="Nagy L.G."/>
            <person name="Henrissat B."/>
            <person name="Grigoriev I.V."/>
            <person name="Yang Z.L."/>
            <person name="Xu J."/>
            <person name="Martin F.M."/>
        </authorList>
    </citation>
    <scope>NUCLEOTIDE SEQUENCE</scope>
    <source>
        <strain evidence="1">ATCC 28755</strain>
    </source>
</reference>
<protein>
    <submittedName>
        <fullName evidence="1">Uncharacterized protein</fullName>
    </submittedName>
</protein>
<evidence type="ECO:0000313" key="1">
    <source>
        <dbReference type="EMBL" id="KAH7913384.1"/>
    </source>
</evidence>
<dbReference type="Proteomes" id="UP000790377">
    <property type="component" value="Unassembled WGS sequence"/>
</dbReference>
<organism evidence="1 2">
    <name type="scientific">Hygrophoropsis aurantiaca</name>
    <dbReference type="NCBI Taxonomy" id="72124"/>
    <lineage>
        <taxon>Eukaryota</taxon>
        <taxon>Fungi</taxon>
        <taxon>Dikarya</taxon>
        <taxon>Basidiomycota</taxon>
        <taxon>Agaricomycotina</taxon>
        <taxon>Agaricomycetes</taxon>
        <taxon>Agaricomycetidae</taxon>
        <taxon>Boletales</taxon>
        <taxon>Coniophorineae</taxon>
        <taxon>Hygrophoropsidaceae</taxon>
        <taxon>Hygrophoropsis</taxon>
    </lineage>
</organism>
<accession>A0ACB8AKD3</accession>
<sequence>MSSPDGSPLPSQAELENLGVLFVGFVAATVLYGLTFFQTYIYYSRYPKDTLWIKILVGVLCFLDTASSALVSQVLYFYLIVMFTANMDVLYATTTFCVQNLLSIILAFISQIFFASRVYTVSGGSKLIALTVSIFSFVSFVFGIGMAAQMFRERRLSAFASPHMEAVAAVNQTFACLTDLLILGVMCHYLQPKRYPEMLRPEGWLETSVTLVVSRGLGFTVIQLAYFSVFIAMPSKQIWIPFQMVACKFYVNTVLGLLNAREVKHGYGINEEDSLTDRKEDPSESRGGMPSAIRFAVMDTKATRKSLNLTQQMDGSGSTGIEEEEAAAQKTYHDDETSHGHSIHSGADKASLSA</sequence>
<dbReference type="EMBL" id="MU267632">
    <property type="protein sequence ID" value="KAH7913384.1"/>
    <property type="molecule type" value="Genomic_DNA"/>
</dbReference>
<keyword evidence="2" id="KW-1185">Reference proteome</keyword>
<gene>
    <name evidence="1" type="ORF">BJ138DRAFT_1124475</name>
</gene>
<comment type="caution">
    <text evidence="1">The sequence shown here is derived from an EMBL/GenBank/DDBJ whole genome shotgun (WGS) entry which is preliminary data.</text>
</comment>
<name>A0ACB8AKD3_9AGAM</name>
<evidence type="ECO:0000313" key="2">
    <source>
        <dbReference type="Proteomes" id="UP000790377"/>
    </source>
</evidence>